<protein>
    <submittedName>
        <fullName evidence="1">Uncharacterized protein</fullName>
    </submittedName>
</protein>
<proteinExistence type="predicted"/>
<reference evidence="2" key="2">
    <citation type="submission" date="2020-12" db="EMBL/GenBank/DDBJ databases">
        <title>New Spironucleus salmonicida genome in near-complete chromosomes.</title>
        <authorList>
            <person name="Xu F."/>
            <person name="Kurt Z."/>
            <person name="Jimenez-Gonzalez A."/>
            <person name="Astvaldsson A."/>
            <person name="Andersson J.O."/>
            <person name="Svard S.G."/>
        </authorList>
    </citation>
    <scope>NUCLEOTIDE SEQUENCE</scope>
    <source>
        <strain evidence="2">ATCC 50377</strain>
    </source>
</reference>
<evidence type="ECO:0000313" key="1">
    <source>
        <dbReference type="EMBL" id="EST48859.1"/>
    </source>
</evidence>
<dbReference type="Proteomes" id="UP000018208">
    <property type="component" value="Unassembled WGS sequence"/>
</dbReference>
<sequence length="64" mass="7412">MRRINSLKNKSRTSTPKIKYIKMEEAPIASDSRFIFTQIYLDNSESSDLVLCSEVLILLDDIEM</sequence>
<accession>V6M651</accession>
<organism evidence="1">
    <name type="scientific">Spironucleus salmonicida</name>
    <dbReference type="NCBI Taxonomy" id="348837"/>
    <lineage>
        <taxon>Eukaryota</taxon>
        <taxon>Metamonada</taxon>
        <taxon>Diplomonadida</taxon>
        <taxon>Hexamitidae</taxon>
        <taxon>Hexamitinae</taxon>
        <taxon>Spironucleus</taxon>
    </lineage>
</organism>
<keyword evidence="3" id="KW-1185">Reference proteome</keyword>
<name>V6M651_9EUKA</name>
<dbReference type="AlphaFoldDB" id="V6M651"/>
<gene>
    <name evidence="1" type="ORF">SS50377_10957</name>
    <name evidence="2" type="ORF">SS50377_27823</name>
</gene>
<evidence type="ECO:0000313" key="2">
    <source>
        <dbReference type="EMBL" id="KAH0569851.1"/>
    </source>
</evidence>
<evidence type="ECO:0000313" key="3">
    <source>
        <dbReference type="Proteomes" id="UP000018208"/>
    </source>
</evidence>
<dbReference type="EMBL" id="KI545975">
    <property type="protein sequence ID" value="EST48859.1"/>
    <property type="molecule type" value="Genomic_DNA"/>
</dbReference>
<dbReference type="EMBL" id="AUWU02000008">
    <property type="protein sequence ID" value="KAH0569851.1"/>
    <property type="molecule type" value="Genomic_DNA"/>
</dbReference>
<dbReference type="VEuPathDB" id="GiardiaDB:SS50377_27823"/>
<reference evidence="1 2" key="1">
    <citation type="journal article" date="2014" name="PLoS Genet.">
        <title>The Genome of Spironucleus salmonicida Highlights a Fish Pathogen Adapted to Fluctuating Environments.</title>
        <authorList>
            <person name="Xu F."/>
            <person name="Jerlstrom-Hultqvist J."/>
            <person name="Einarsson E."/>
            <person name="Astvaldsson A."/>
            <person name="Svard S.G."/>
            <person name="Andersson J.O."/>
        </authorList>
    </citation>
    <scope>NUCLEOTIDE SEQUENCE</scope>
    <source>
        <strain evidence="2">ATCC 50377</strain>
    </source>
</reference>